<dbReference type="EMBL" id="JACOQH010000010">
    <property type="protein sequence ID" value="MBC5754713.1"/>
    <property type="molecule type" value="Genomic_DNA"/>
</dbReference>
<accession>A0ABR7ICP6</accession>
<dbReference type="RefSeq" id="WP_186982594.1">
    <property type="nucleotide sequence ID" value="NZ_JACOQH010000010.1"/>
</dbReference>
<dbReference type="InterPro" id="IPR003607">
    <property type="entry name" value="HD/PDEase_dom"/>
</dbReference>
<evidence type="ECO:0000313" key="2">
    <source>
        <dbReference type="EMBL" id="MBC5754713.1"/>
    </source>
</evidence>
<name>A0ABR7ICP6_9FIRM</name>
<proteinExistence type="predicted"/>
<gene>
    <name evidence="2" type="ORF">H8Z76_11970</name>
</gene>
<dbReference type="PROSITE" id="PS51831">
    <property type="entry name" value="HD"/>
    <property type="match status" value="1"/>
</dbReference>
<dbReference type="Proteomes" id="UP000621540">
    <property type="component" value="Unassembled WGS sequence"/>
</dbReference>
<dbReference type="CDD" id="cd00077">
    <property type="entry name" value="HDc"/>
    <property type="match status" value="1"/>
</dbReference>
<keyword evidence="3" id="KW-1185">Reference proteome</keyword>
<reference evidence="2 3" key="1">
    <citation type="submission" date="2020-08" db="EMBL/GenBank/DDBJ databases">
        <title>Genome public.</title>
        <authorList>
            <person name="Liu C."/>
            <person name="Sun Q."/>
        </authorList>
    </citation>
    <scope>NUCLEOTIDE SEQUENCE [LARGE SCALE GENOMIC DNA]</scope>
    <source>
        <strain evidence="2 3">BX0805</strain>
    </source>
</reference>
<dbReference type="InterPro" id="IPR006674">
    <property type="entry name" value="HD_domain"/>
</dbReference>
<sequence length="167" mass="18938">MNMQEKLMMEMIRYYRGDAKRIQHFTKVYSYASLIGKMEGLGGREQYVLELAALVHDIGIKISEEKYGYNNGKLQEQEGPAEAKKLLERLGVDPEDIARICYLVGHHHTYTGIDGADYQILVEADFLVNLYEDGAGKEAAKSAGERVFRTASGKEILHEMYDLTPEK</sequence>
<organism evidence="2 3">
    <name type="scientific">Roseburia yibonii</name>
    <dbReference type="NCBI Taxonomy" id="2763063"/>
    <lineage>
        <taxon>Bacteria</taxon>
        <taxon>Bacillati</taxon>
        <taxon>Bacillota</taxon>
        <taxon>Clostridia</taxon>
        <taxon>Lachnospirales</taxon>
        <taxon>Lachnospiraceae</taxon>
        <taxon>Roseburia</taxon>
    </lineage>
</organism>
<protein>
    <submittedName>
        <fullName evidence="2">HD domain-containing protein</fullName>
    </submittedName>
</protein>
<comment type="caution">
    <text evidence="2">The sequence shown here is derived from an EMBL/GenBank/DDBJ whole genome shotgun (WGS) entry which is preliminary data.</text>
</comment>
<dbReference type="SUPFAM" id="SSF109604">
    <property type="entry name" value="HD-domain/PDEase-like"/>
    <property type="match status" value="1"/>
</dbReference>
<dbReference type="Gene3D" id="1.10.3210.10">
    <property type="entry name" value="Hypothetical protein af1432"/>
    <property type="match status" value="1"/>
</dbReference>
<evidence type="ECO:0000259" key="1">
    <source>
        <dbReference type="PROSITE" id="PS51831"/>
    </source>
</evidence>
<dbReference type="Pfam" id="PF01966">
    <property type="entry name" value="HD"/>
    <property type="match status" value="1"/>
</dbReference>
<evidence type="ECO:0000313" key="3">
    <source>
        <dbReference type="Proteomes" id="UP000621540"/>
    </source>
</evidence>
<feature type="domain" description="HD" evidence="1">
    <location>
        <begin position="21"/>
        <end position="130"/>
    </location>
</feature>